<accession>A0AAJ0U394</accession>
<feature type="domain" description="Transposase IS801/IS1294" evidence="1">
    <location>
        <begin position="29"/>
        <end position="107"/>
    </location>
</feature>
<proteinExistence type="predicted"/>
<reference evidence="2" key="2">
    <citation type="journal article" date="2020" name="Microorganisms">
        <title>Osmotic Adaptation and Compatible Solute Biosynthesis of Phototrophic Bacteria as Revealed from Genome Analyses.</title>
        <authorList>
            <person name="Imhoff J.F."/>
            <person name="Rahn T."/>
            <person name="Kunzel S."/>
            <person name="Keller A."/>
            <person name="Neulinger S.C."/>
        </authorList>
    </citation>
    <scope>NUCLEOTIDE SEQUENCE</scope>
    <source>
        <strain evidence="2">DSM 11080</strain>
    </source>
</reference>
<dbReference type="AlphaFoldDB" id="A0AAJ0U394"/>
<organism evidence="2 3">
    <name type="scientific">Halochromatium glycolicum</name>
    <dbReference type="NCBI Taxonomy" id="85075"/>
    <lineage>
        <taxon>Bacteria</taxon>
        <taxon>Pseudomonadati</taxon>
        <taxon>Pseudomonadota</taxon>
        <taxon>Gammaproteobacteria</taxon>
        <taxon>Chromatiales</taxon>
        <taxon>Chromatiaceae</taxon>
        <taxon>Halochromatium</taxon>
    </lineage>
</organism>
<dbReference type="RefSeq" id="WP_207173466.1">
    <property type="nucleotide sequence ID" value="NZ_NRSJ01000009.1"/>
</dbReference>
<dbReference type="InterPro" id="IPR007069">
    <property type="entry name" value="Transposase_32"/>
</dbReference>
<dbReference type="Proteomes" id="UP001296776">
    <property type="component" value="Unassembled WGS sequence"/>
</dbReference>
<dbReference type="Pfam" id="PF04986">
    <property type="entry name" value="Y2_Tnp"/>
    <property type="match status" value="1"/>
</dbReference>
<dbReference type="EMBL" id="NRSJ01000009">
    <property type="protein sequence ID" value="MBK1704293.1"/>
    <property type="molecule type" value="Genomic_DNA"/>
</dbReference>
<evidence type="ECO:0000313" key="3">
    <source>
        <dbReference type="Proteomes" id="UP001296776"/>
    </source>
</evidence>
<sequence>MACGIRDAYTLLLHHFSKTLGQAAGGHFNQGRPLPAAVTNGYVVRRKRVDYVEKALVYVGRYRYRGVGSESDILACRNGRVIFRYQQAKRQYDEVHTLPGAQCLTQIFSACFEQGRPSSTQI</sequence>
<evidence type="ECO:0000313" key="2">
    <source>
        <dbReference type="EMBL" id="MBK1704293.1"/>
    </source>
</evidence>
<reference evidence="2" key="1">
    <citation type="submission" date="2017-08" db="EMBL/GenBank/DDBJ databases">
        <authorList>
            <person name="Imhoff J.F."/>
            <person name="Rahn T."/>
            <person name="Kuenzel S."/>
            <person name="Neulinger S.C."/>
        </authorList>
    </citation>
    <scope>NUCLEOTIDE SEQUENCE</scope>
    <source>
        <strain evidence="2">DSM 11080</strain>
    </source>
</reference>
<evidence type="ECO:0000259" key="1">
    <source>
        <dbReference type="Pfam" id="PF04986"/>
    </source>
</evidence>
<dbReference type="GO" id="GO:0003677">
    <property type="term" value="F:DNA binding"/>
    <property type="evidence" value="ECO:0007669"/>
    <property type="project" value="InterPro"/>
</dbReference>
<dbReference type="GO" id="GO:0006313">
    <property type="term" value="P:DNA transposition"/>
    <property type="evidence" value="ECO:0007669"/>
    <property type="project" value="InterPro"/>
</dbReference>
<comment type="caution">
    <text evidence="2">The sequence shown here is derived from an EMBL/GenBank/DDBJ whole genome shotgun (WGS) entry which is preliminary data.</text>
</comment>
<keyword evidence="3" id="KW-1185">Reference proteome</keyword>
<dbReference type="GO" id="GO:0004803">
    <property type="term" value="F:transposase activity"/>
    <property type="evidence" value="ECO:0007669"/>
    <property type="project" value="InterPro"/>
</dbReference>
<gene>
    <name evidence="2" type="ORF">CKO40_06960</name>
</gene>
<protein>
    <recommendedName>
        <fullName evidence="1">Transposase IS801/IS1294 domain-containing protein</fullName>
    </recommendedName>
</protein>
<name>A0AAJ0U394_9GAMM</name>